<evidence type="ECO:0000313" key="1">
    <source>
        <dbReference type="EMBL" id="KAJ8455287.1"/>
    </source>
</evidence>
<name>A0AAD7TH09_9APHY</name>
<proteinExistence type="predicted"/>
<keyword evidence="2" id="KW-1185">Reference proteome</keyword>
<reference evidence="1" key="1">
    <citation type="submission" date="2022-11" db="EMBL/GenBank/DDBJ databases">
        <title>Genome Sequence of Cubamyces cubensis.</title>
        <authorList>
            <person name="Buettner E."/>
        </authorList>
    </citation>
    <scope>NUCLEOTIDE SEQUENCE</scope>
    <source>
        <strain evidence="1">MPL-01</strain>
    </source>
</reference>
<comment type="caution">
    <text evidence="1">The sequence shown here is derived from an EMBL/GenBank/DDBJ whole genome shotgun (WGS) entry which is preliminary data.</text>
</comment>
<dbReference type="Proteomes" id="UP001215151">
    <property type="component" value="Unassembled WGS sequence"/>
</dbReference>
<accession>A0AAD7TH09</accession>
<protein>
    <submittedName>
        <fullName evidence="1">Uncharacterized protein</fullName>
    </submittedName>
</protein>
<dbReference type="AlphaFoldDB" id="A0AAD7TH09"/>
<evidence type="ECO:0000313" key="2">
    <source>
        <dbReference type="Proteomes" id="UP001215151"/>
    </source>
</evidence>
<sequence length="363" mass="39967">MPGSLPVMLWNCNFSSEVMQTHANKGSASSPTQALIAKCNDTLSSLAPSAKHLHRAFRDVSRQVARIDDPRRDVLKSEWSASTKQYKGVIDESDVFAGKLAALIKVYLALQGNVQEGQECLVELNGYNYDFGASCTTLKGNVEVFYLKLVDPTGNRRENERALQAEMFSRAQSESPPQETRQYEAAISSVAYVSQFLWRMWGLLIERLPTLYATTTAQTALDVENRNTLAPAQTTALNSLAQAGTSDVHVRQRGGGNPEFTHSHTATPLTSDKPVHDIVATSIKEIMLSLGRQASQLDVFRELTFHLKNEINSYLQALQSANAIPTAEKRAALANTHARIALSATHWRACVSALTDGYSRIQK</sequence>
<organism evidence="1 2">
    <name type="scientific">Trametes cubensis</name>
    <dbReference type="NCBI Taxonomy" id="1111947"/>
    <lineage>
        <taxon>Eukaryota</taxon>
        <taxon>Fungi</taxon>
        <taxon>Dikarya</taxon>
        <taxon>Basidiomycota</taxon>
        <taxon>Agaricomycotina</taxon>
        <taxon>Agaricomycetes</taxon>
        <taxon>Polyporales</taxon>
        <taxon>Polyporaceae</taxon>
        <taxon>Trametes</taxon>
    </lineage>
</organism>
<gene>
    <name evidence="1" type="ORF">ONZ51_g12530</name>
</gene>
<dbReference type="EMBL" id="JAPEVG010000793">
    <property type="protein sequence ID" value="KAJ8455287.1"/>
    <property type="molecule type" value="Genomic_DNA"/>
</dbReference>